<evidence type="ECO:0008006" key="4">
    <source>
        <dbReference type="Google" id="ProtNLM"/>
    </source>
</evidence>
<dbReference type="EMBL" id="BJYU01000015">
    <property type="protein sequence ID" value="GEO13710.1"/>
    <property type="molecule type" value="Genomic_DNA"/>
</dbReference>
<dbReference type="Pfam" id="PF10011">
    <property type="entry name" value="DUF2254"/>
    <property type="match status" value="1"/>
</dbReference>
<feature type="transmembrane region" description="Helical" evidence="1">
    <location>
        <begin position="20"/>
        <end position="41"/>
    </location>
</feature>
<gene>
    <name evidence="2" type="ORF">MAE02_14060</name>
</gene>
<name>A0A512BP30_9HYPH</name>
<feature type="transmembrane region" description="Helical" evidence="1">
    <location>
        <begin position="62"/>
        <end position="86"/>
    </location>
</feature>
<dbReference type="Proteomes" id="UP000321085">
    <property type="component" value="Unassembled WGS sequence"/>
</dbReference>
<dbReference type="AlphaFoldDB" id="A0A512BP30"/>
<comment type="caution">
    <text evidence="2">The sequence shown here is derived from an EMBL/GenBank/DDBJ whole genome shotgun (WGS) entry which is preliminary data.</text>
</comment>
<evidence type="ECO:0000313" key="3">
    <source>
        <dbReference type="Proteomes" id="UP000321085"/>
    </source>
</evidence>
<sequence>MNRILNFLILLRQKLWVVPMVMGVLALLLAYGLVAAAPLLASTFADREFRWLFGGDAATARGLLSSLLTGHMTMTSLVVSMTFIILPLAANQLGPRLVTTLLADRLLQVALGLFIGTILYLLVVLGSLDEARGSTGVPRLAVTVGGVLTVLCLFALMFYVDKVARWIIADNIVEQVSGGLRKNIHEMLPEGAGDLESDRRMIAVGKSGYVQTIDYEELVSVACRNRAVFQVNVRAGHFVMRNGEHVVVQAGPPLDEAEVDAVRAAFVIGTERSPAQDLEYHIRQLVEIGLRALSTGINDPFTAIAVIGHLGGALEEVFRRSGQPAELRDGTGVVRVVANRSDINGLTDAAFDAIRQAGRGIPAVLIGIADVLGQLAPVVWTAPHREAVLRQLGKVEETARGAGFAPSDEAAILERIERARAAVNHRP</sequence>
<accession>A0A512BP30</accession>
<feature type="transmembrane region" description="Helical" evidence="1">
    <location>
        <begin position="140"/>
        <end position="160"/>
    </location>
</feature>
<dbReference type="RefSeq" id="WP_114186173.1">
    <property type="nucleotide sequence ID" value="NZ_BJYU01000015.1"/>
</dbReference>
<protein>
    <recommendedName>
        <fullName evidence="4">DUF2254 domain-containing protein</fullName>
    </recommendedName>
</protein>
<dbReference type="InterPro" id="IPR018723">
    <property type="entry name" value="DUF2254_membrane"/>
</dbReference>
<keyword evidence="1" id="KW-1133">Transmembrane helix</keyword>
<evidence type="ECO:0000256" key="1">
    <source>
        <dbReference type="SAM" id="Phobius"/>
    </source>
</evidence>
<keyword evidence="3" id="KW-1185">Reference proteome</keyword>
<proteinExistence type="predicted"/>
<keyword evidence="1" id="KW-0812">Transmembrane</keyword>
<feature type="transmembrane region" description="Helical" evidence="1">
    <location>
        <begin position="106"/>
        <end position="128"/>
    </location>
</feature>
<keyword evidence="1" id="KW-0472">Membrane</keyword>
<dbReference type="OrthoDB" id="2955631at2"/>
<reference evidence="2 3" key="1">
    <citation type="submission" date="2019-07" db="EMBL/GenBank/DDBJ databases">
        <title>Whole genome shotgun sequence of Microvirga aerophila NBRC 106136.</title>
        <authorList>
            <person name="Hosoyama A."/>
            <person name="Uohara A."/>
            <person name="Ohji S."/>
            <person name="Ichikawa N."/>
        </authorList>
    </citation>
    <scope>NUCLEOTIDE SEQUENCE [LARGE SCALE GENOMIC DNA]</scope>
    <source>
        <strain evidence="2 3">NBRC 106136</strain>
    </source>
</reference>
<organism evidence="2 3">
    <name type="scientific">Microvirga aerophila</name>
    <dbReference type="NCBI Taxonomy" id="670291"/>
    <lineage>
        <taxon>Bacteria</taxon>
        <taxon>Pseudomonadati</taxon>
        <taxon>Pseudomonadota</taxon>
        <taxon>Alphaproteobacteria</taxon>
        <taxon>Hyphomicrobiales</taxon>
        <taxon>Methylobacteriaceae</taxon>
        <taxon>Microvirga</taxon>
    </lineage>
</organism>
<evidence type="ECO:0000313" key="2">
    <source>
        <dbReference type="EMBL" id="GEO13710.1"/>
    </source>
</evidence>